<evidence type="ECO:0000313" key="5">
    <source>
        <dbReference type="Proteomes" id="UP000239462"/>
    </source>
</evidence>
<keyword evidence="1" id="KW-1133">Transmembrane helix</keyword>
<dbReference type="EMBL" id="CP026606">
    <property type="protein sequence ID" value="AVB75568.1"/>
    <property type="molecule type" value="Genomic_DNA"/>
</dbReference>
<dbReference type="RefSeq" id="WP_104837241.1">
    <property type="nucleotide sequence ID" value="NZ_CP026606.1"/>
</dbReference>
<dbReference type="EMBL" id="JACDUO010000001">
    <property type="protein sequence ID" value="MBA2863893.1"/>
    <property type="molecule type" value="Genomic_DNA"/>
</dbReference>
<evidence type="ECO:0000256" key="1">
    <source>
        <dbReference type="SAM" id="Phobius"/>
    </source>
</evidence>
<name>A0A2L1C862_METMI</name>
<feature type="transmembrane region" description="Helical" evidence="1">
    <location>
        <begin position="12"/>
        <end position="30"/>
    </location>
</feature>
<dbReference type="GeneID" id="36101243"/>
<protein>
    <submittedName>
        <fullName evidence="2">Uncharacterized protein</fullName>
    </submittedName>
</protein>
<reference evidence="5" key="1">
    <citation type="journal article" date="2018" name="Genome Announc.">
        <title>Complete Genome Sequence of the Methanococcus maripaludis Type Strain JJ (DSM 2067), a Model for Selenoprotein Synthesis in Archaea.</title>
        <authorList>
            <person name="Poehlein A."/>
            <person name="Heym D."/>
            <person name="Quitzke V."/>
            <person name="Fersch J."/>
            <person name="Daniel R."/>
            <person name="Rother M."/>
        </authorList>
    </citation>
    <scope>NUCLEOTIDE SEQUENCE [LARGE SCALE GENOMIC DNA]</scope>
    <source>
        <strain evidence="5">DSM 2067</strain>
    </source>
</reference>
<reference evidence="4 7" key="3">
    <citation type="submission" date="2020-08" db="EMBL/GenBank/DDBJ databases">
        <title>Genomic Encyclopedia of Type Strains, Phase IV (KMG-V): Genome sequencing to study the core and pangenomes of soil and plant-associated prokaryotes.</title>
        <authorList>
            <person name="Whitman W."/>
        </authorList>
    </citation>
    <scope>NUCLEOTIDE SEQUENCE [LARGE SCALE GENOMIC DNA]</scope>
    <source>
        <strain evidence="3 6">C13</strain>
        <strain evidence="4 7">D1</strain>
    </source>
</reference>
<dbReference type="Proteomes" id="UP000590564">
    <property type="component" value="Unassembled WGS sequence"/>
</dbReference>
<reference evidence="2" key="2">
    <citation type="submission" date="2018-02" db="EMBL/GenBank/DDBJ databases">
        <title>Complete genome sequence of the Methanococcus maripaludis type strain JJ (DSM 2067), a model for selenoprotein synthesis in Archaea.</title>
        <authorList>
            <person name="Poehlein A."/>
            <person name="Heym D."/>
            <person name="Quitzke V."/>
            <person name="Fersch J."/>
            <person name="Daniel R."/>
            <person name="Rother M."/>
        </authorList>
    </citation>
    <scope>NUCLEOTIDE SEQUENCE [LARGE SCALE GENOMIC DNA]</scope>
    <source>
        <strain evidence="2">DSM 2067</strain>
    </source>
</reference>
<sequence>MNYTGPKIRGYVALIVTAPLLIVTTLYFIFKILTPDIFAKYSALFAGVFLTYFGNDVLIDISKFGAISAIALIGFLKIAEIKTSKLKNF</sequence>
<dbReference type="Proteomes" id="UP000239462">
    <property type="component" value="Chromosome"/>
</dbReference>
<evidence type="ECO:0000313" key="2">
    <source>
        <dbReference type="EMBL" id="AVB75568.1"/>
    </source>
</evidence>
<dbReference type="Proteomes" id="UP000567099">
    <property type="component" value="Unassembled WGS sequence"/>
</dbReference>
<organism evidence="2 5">
    <name type="scientific">Methanococcus maripaludis</name>
    <name type="common">Methanococcus deltae</name>
    <dbReference type="NCBI Taxonomy" id="39152"/>
    <lineage>
        <taxon>Archaea</taxon>
        <taxon>Methanobacteriati</taxon>
        <taxon>Methanobacteriota</taxon>
        <taxon>Methanomada group</taxon>
        <taxon>Methanococci</taxon>
        <taxon>Methanococcales</taxon>
        <taxon>Methanococcaceae</taxon>
        <taxon>Methanococcus</taxon>
    </lineage>
</organism>
<keyword evidence="1" id="KW-0812">Transmembrane</keyword>
<dbReference type="EMBL" id="JACHED010000001">
    <property type="protein sequence ID" value="MBB6496101.1"/>
    <property type="molecule type" value="Genomic_DNA"/>
</dbReference>
<evidence type="ECO:0000313" key="4">
    <source>
        <dbReference type="EMBL" id="MBB6496101.1"/>
    </source>
</evidence>
<keyword evidence="1" id="KW-0472">Membrane</keyword>
<accession>A0A2L1C862</accession>
<evidence type="ECO:0000313" key="6">
    <source>
        <dbReference type="Proteomes" id="UP000567099"/>
    </source>
</evidence>
<evidence type="ECO:0000313" key="3">
    <source>
        <dbReference type="EMBL" id="MBA2863893.1"/>
    </source>
</evidence>
<proteinExistence type="predicted"/>
<dbReference type="KEGG" id="mmad:MMJJ_01490"/>
<evidence type="ECO:0000313" key="7">
    <source>
        <dbReference type="Proteomes" id="UP000590564"/>
    </source>
</evidence>
<gene>
    <name evidence="3" type="ORF">HNP94_000893</name>
    <name evidence="4" type="ORF">HNP96_000122</name>
    <name evidence="2" type="ORF">MMJJ_01490</name>
</gene>
<feature type="transmembrane region" description="Helical" evidence="1">
    <location>
        <begin position="61"/>
        <end position="79"/>
    </location>
</feature>
<dbReference type="AlphaFoldDB" id="A0A2L1C862"/>